<feature type="non-terminal residue" evidence="2">
    <location>
        <position position="54"/>
    </location>
</feature>
<keyword evidence="1" id="KW-0812">Transmembrane</keyword>
<feature type="transmembrane region" description="Helical" evidence="1">
    <location>
        <begin position="34"/>
        <end position="52"/>
    </location>
</feature>
<keyword evidence="1" id="KW-0472">Membrane</keyword>
<gene>
    <name evidence="2" type="ORF">S03H2_27112</name>
</gene>
<evidence type="ECO:0000256" key="1">
    <source>
        <dbReference type="SAM" id="Phobius"/>
    </source>
</evidence>
<evidence type="ECO:0000313" key="2">
    <source>
        <dbReference type="EMBL" id="GAH58163.1"/>
    </source>
</evidence>
<sequence length="54" mass="5747">GRAALSVAVLDDFLALILVLVLGGTLFPNPDVNPLFEILYLALFIVGVVIIIPQ</sequence>
<feature type="non-terminal residue" evidence="2">
    <location>
        <position position="1"/>
    </location>
</feature>
<proteinExistence type="predicted"/>
<keyword evidence="1" id="KW-1133">Transmembrane helix</keyword>
<dbReference type="AlphaFoldDB" id="X1IKT3"/>
<comment type="caution">
    <text evidence="2">The sequence shown here is derived from an EMBL/GenBank/DDBJ whole genome shotgun (WGS) entry which is preliminary data.</text>
</comment>
<accession>X1IKT3</accession>
<name>X1IKT3_9ZZZZ</name>
<reference evidence="2" key="1">
    <citation type="journal article" date="2014" name="Front. Microbiol.">
        <title>High frequency of phylogenetically diverse reductive dehalogenase-homologous genes in deep subseafloor sedimentary metagenomes.</title>
        <authorList>
            <person name="Kawai M."/>
            <person name="Futagami T."/>
            <person name="Toyoda A."/>
            <person name="Takaki Y."/>
            <person name="Nishi S."/>
            <person name="Hori S."/>
            <person name="Arai W."/>
            <person name="Tsubouchi T."/>
            <person name="Morono Y."/>
            <person name="Uchiyama I."/>
            <person name="Ito T."/>
            <person name="Fujiyama A."/>
            <person name="Inagaki F."/>
            <person name="Takami H."/>
        </authorList>
    </citation>
    <scope>NUCLEOTIDE SEQUENCE</scope>
    <source>
        <strain evidence="2">Expedition CK06-06</strain>
    </source>
</reference>
<dbReference type="EMBL" id="BARU01016073">
    <property type="protein sequence ID" value="GAH58163.1"/>
    <property type="molecule type" value="Genomic_DNA"/>
</dbReference>
<organism evidence="2">
    <name type="scientific">marine sediment metagenome</name>
    <dbReference type="NCBI Taxonomy" id="412755"/>
    <lineage>
        <taxon>unclassified sequences</taxon>
        <taxon>metagenomes</taxon>
        <taxon>ecological metagenomes</taxon>
    </lineage>
</organism>
<protein>
    <submittedName>
        <fullName evidence="2">Uncharacterized protein</fullName>
    </submittedName>
</protein>
<feature type="transmembrane region" description="Helical" evidence="1">
    <location>
        <begin position="7"/>
        <end position="28"/>
    </location>
</feature>